<evidence type="ECO:0000313" key="2">
    <source>
        <dbReference type="Proteomes" id="UP000828941"/>
    </source>
</evidence>
<keyword evidence="2" id="KW-1185">Reference proteome</keyword>
<evidence type="ECO:0000313" key="1">
    <source>
        <dbReference type="EMBL" id="KAI4345955.1"/>
    </source>
</evidence>
<accession>A0ACB9PB44</accession>
<protein>
    <submittedName>
        <fullName evidence="1">Uncharacterized protein</fullName>
    </submittedName>
</protein>
<name>A0ACB9PB44_BAUVA</name>
<organism evidence="1 2">
    <name type="scientific">Bauhinia variegata</name>
    <name type="common">Purple orchid tree</name>
    <name type="synonym">Phanera variegata</name>
    <dbReference type="NCBI Taxonomy" id="167791"/>
    <lineage>
        <taxon>Eukaryota</taxon>
        <taxon>Viridiplantae</taxon>
        <taxon>Streptophyta</taxon>
        <taxon>Embryophyta</taxon>
        <taxon>Tracheophyta</taxon>
        <taxon>Spermatophyta</taxon>
        <taxon>Magnoliopsida</taxon>
        <taxon>eudicotyledons</taxon>
        <taxon>Gunneridae</taxon>
        <taxon>Pentapetalae</taxon>
        <taxon>rosids</taxon>
        <taxon>fabids</taxon>
        <taxon>Fabales</taxon>
        <taxon>Fabaceae</taxon>
        <taxon>Cercidoideae</taxon>
        <taxon>Cercideae</taxon>
        <taxon>Bauhiniinae</taxon>
        <taxon>Bauhinia</taxon>
    </lineage>
</organism>
<gene>
    <name evidence="1" type="ORF">L6164_013039</name>
</gene>
<sequence length="352" mass="40364">MGSITAPYLIFPSISTGCSILSLSDKKLYEYEDLFEGFDDAWCVGSSQGLLVVLDQNAEPLLFNPSSGVRTALPSFPSWFMHPVEKRYFAQELRKSFIAKAIVLHNVSNFMVFLIYGSEYKIAFYVSGDETWTQLEDADRVYCDVITSKNNIYALSTDGYVEGWDFHKNQPKKFLDIRPSGERDEEKLKNFLSDKFSSQFYLVEDLMGELLLVKRFIGNFVNHDGVAMYEGELLSPEDTQPLIYPYRTKYFSVCKLNFFRRKWEKVKCLKDQVLFVGSNESASLSAQDFSECDGNSVYFSDDRWEEMNLDDLYGGHDFGVFSLGDEIVKPLMPNVMDKIDPPAIWIVPTLDM</sequence>
<reference evidence="1 2" key="1">
    <citation type="journal article" date="2022" name="DNA Res.">
        <title>Chromosomal-level genome assembly of the orchid tree Bauhinia variegata (Leguminosae; Cercidoideae) supports the allotetraploid origin hypothesis of Bauhinia.</title>
        <authorList>
            <person name="Zhong Y."/>
            <person name="Chen Y."/>
            <person name="Zheng D."/>
            <person name="Pang J."/>
            <person name="Liu Y."/>
            <person name="Luo S."/>
            <person name="Meng S."/>
            <person name="Qian L."/>
            <person name="Wei D."/>
            <person name="Dai S."/>
            <person name="Zhou R."/>
        </authorList>
    </citation>
    <scope>NUCLEOTIDE SEQUENCE [LARGE SCALE GENOMIC DNA]</scope>
    <source>
        <strain evidence="1">BV-YZ2020</strain>
    </source>
</reference>
<dbReference type="EMBL" id="CM039430">
    <property type="protein sequence ID" value="KAI4345955.1"/>
    <property type="molecule type" value="Genomic_DNA"/>
</dbReference>
<dbReference type="Proteomes" id="UP000828941">
    <property type="component" value="Chromosome 5"/>
</dbReference>
<proteinExistence type="predicted"/>
<comment type="caution">
    <text evidence="1">The sequence shown here is derived from an EMBL/GenBank/DDBJ whole genome shotgun (WGS) entry which is preliminary data.</text>
</comment>